<dbReference type="Proteomes" id="UP001152467">
    <property type="component" value="Unassembled WGS sequence"/>
</dbReference>
<protein>
    <submittedName>
        <fullName evidence="9">Threonine/serine transporter TdcC</fullName>
    </submittedName>
</protein>
<evidence type="ECO:0000256" key="4">
    <source>
        <dbReference type="ARBA" id="ARBA00022519"/>
    </source>
</evidence>
<evidence type="ECO:0000313" key="9">
    <source>
        <dbReference type="EMBL" id="CAH9050897.1"/>
    </source>
</evidence>
<evidence type="ECO:0000256" key="6">
    <source>
        <dbReference type="ARBA" id="ARBA00022989"/>
    </source>
</evidence>
<dbReference type="InterPro" id="IPR018227">
    <property type="entry name" value="Amino_acid_transport_2"/>
</dbReference>
<evidence type="ECO:0000256" key="8">
    <source>
        <dbReference type="SAM" id="Phobius"/>
    </source>
</evidence>
<gene>
    <name evidence="9" type="primary">tdcC</name>
    <name evidence="9" type="ORF">PSECIP111854_00626</name>
    <name evidence="10" type="ORF">PSECIP111951_02174</name>
</gene>
<keyword evidence="5 8" id="KW-0812">Transmembrane</keyword>
<dbReference type="Proteomes" id="UP001152485">
    <property type="component" value="Unassembled WGS sequence"/>
</dbReference>
<reference evidence="9 12" key="1">
    <citation type="submission" date="2022-07" db="EMBL/GenBank/DDBJ databases">
        <authorList>
            <person name="Criscuolo A."/>
        </authorList>
    </citation>
    <scope>NUCLEOTIDE SEQUENCE</scope>
    <source>
        <strain evidence="12">CIP 111951</strain>
        <strain evidence="9">CIP111854</strain>
        <strain evidence="10">CIP111951</strain>
    </source>
</reference>
<keyword evidence="2" id="KW-0813">Transport</keyword>
<sequence>MSHSPDISSANMPTANISNWAKHDMHWILSLFGTAVGAGILFLPINIGIGGITLSYVTWANTSCRLSQFRRTYVA</sequence>
<evidence type="ECO:0000256" key="7">
    <source>
        <dbReference type="ARBA" id="ARBA00023136"/>
    </source>
</evidence>
<feature type="transmembrane region" description="Helical" evidence="8">
    <location>
        <begin position="27"/>
        <end position="60"/>
    </location>
</feature>
<evidence type="ECO:0000313" key="11">
    <source>
        <dbReference type="Proteomes" id="UP001152467"/>
    </source>
</evidence>
<keyword evidence="7 8" id="KW-0472">Membrane</keyword>
<evidence type="ECO:0000313" key="12">
    <source>
        <dbReference type="Proteomes" id="UP001152485"/>
    </source>
</evidence>
<dbReference type="EMBL" id="CAMAPD010000009">
    <property type="protein sequence ID" value="CAH9059960.1"/>
    <property type="molecule type" value="Genomic_DNA"/>
</dbReference>
<dbReference type="EMBL" id="CAMAPC010000002">
    <property type="protein sequence ID" value="CAH9050897.1"/>
    <property type="molecule type" value="Genomic_DNA"/>
</dbReference>
<accession>A0A9W4W0Z1</accession>
<dbReference type="PANTHER" id="PTHR35334:SF2">
    <property type="entry name" value="SERINE TRANSPORTER SDAC"/>
    <property type="match status" value="1"/>
</dbReference>
<comment type="subcellular location">
    <subcellularLocation>
        <location evidence="1">Cell inner membrane</location>
        <topology evidence="1">Multi-pass membrane protein</topology>
    </subcellularLocation>
</comment>
<evidence type="ECO:0000313" key="10">
    <source>
        <dbReference type="EMBL" id="CAH9059960.1"/>
    </source>
</evidence>
<evidence type="ECO:0000256" key="5">
    <source>
        <dbReference type="ARBA" id="ARBA00022692"/>
    </source>
</evidence>
<evidence type="ECO:0000256" key="1">
    <source>
        <dbReference type="ARBA" id="ARBA00004429"/>
    </source>
</evidence>
<evidence type="ECO:0000256" key="3">
    <source>
        <dbReference type="ARBA" id="ARBA00022475"/>
    </source>
</evidence>
<dbReference type="GO" id="GO:0003333">
    <property type="term" value="P:amino acid transmembrane transport"/>
    <property type="evidence" value="ECO:0007669"/>
    <property type="project" value="InterPro"/>
</dbReference>
<keyword evidence="11" id="KW-1185">Reference proteome</keyword>
<keyword evidence="6 8" id="KW-1133">Transmembrane helix</keyword>
<evidence type="ECO:0000256" key="2">
    <source>
        <dbReference type="ARBA" id="ARBA00022448"/>
    </source>
</evidence>
<organism evidence="9 11">
    <name type="scientific">Pseudoalteromonas holothuriae</name>
    <dbReference type="NCBI Taxonomy" id="2963714"/>
    <lineage>
        <taxon>Bacteria</taxon>
        <taxon>Pseudomonadati</taxon>
        <taxon>Pseudomonadota</taxon>
        <taxon>Gammaproteobacteria</taxon>
        <taxon>Alteromonadales</taxon>
        <taxon>Pseudoalteromonadaceae</taxon>
        <taxon>Pseudoalteromonas</taxon>
    </lineage>
</organism>
<name>A0A9W4W0Z1_9GAMM</name>
<dbReference type="PANTHER" id="PTHR35334">
    <property type="entry name" value="SERINE TRANSPORTER"/>
    <property type="match status" value="1"/>
</dbReference>
<dbReference type="GO" id="GO:0005886">
    <property type="term" value="C:plasma membrane"/>
    <property type="evidence" value="ECO:0007669"/>
    <property type="project" value="UniProtKB-SubCell"/>
</dbReference>
<keyword evidence="3" id="KW-1003">Cell membrane</keyword>
<dbReference type="AlphaFoldDB" id="A0A9W4W0Z1"/>
<proteinExistence type="predicted"/>
<keyword evidence="4" id="KW-0997">Cell inner membrane</keyword>
<comment type="caution">
    <text evidence="9">The sequence shown here is derived from an EMBL/GenBank/DDBJ whole genome shotgun (WGS) entry which is preliminary data.</text>
</comment>